<reference evidence="6 7" key="1">
    <citation type="journal article" date="2016" name="BMC Genomics">
        <title>Consensus pan-genome assembly of the specialised wine bacterium Oenococcus oeni.</title>
        <authorList>
            <person name="Sternes P.R."/>
            <person name="Borneman A.R."/>
        </authorList>
    </citation>
    <scope>NUCLEOTIDE SEQUENCE [LARGE SCALE GENOMIC DNA]</scope>
    <source>
        <strain evidence="6 7">AWRIB661</strain>
    </source>
</reference>
<dbReference type="SUPFAM" id="SSF46689">
    <property type="entry name" value="Homeodomain-like"/>
    <property type="match status" value="1"/>
</dbReference>
<dbReference type="Gene3D" id="1.10.10.10">
    <property type="entry name" value="Winged helix-like DNA-binding domain superfamily/Winged helix DNA-binding domain"/>
    <property type="match status" value="1"/>
</dbReference>
<keyword evidence="2" id="KW-0238">DNA-binding</keyword>
<evidence type="ECO:0000259" key="4">
    <source>
        <dbReference type="PROSITE" id="PS51071"/>
    </source>
</evidence>
<sequence>MSQRNIFNFTSTETDIYDFLMSHKDEVIKSNLRNLAKTIHVSPASVLRCIKKMGFNSFYELKFDFRNKLQAIQVYGQSDHLRDHLIDISRDFFNRPLLDQYQNTITDIKNVIENSKMVFFFGIGTSGILAEYGSRQFANFGINSFYNKDPYYPFQLIEKDISSAVMIVLSVSGETHEVIKQITSLKNLKCKIISITNTSYSMVAKLSDINLSYNIGEEVFPDEINATSQIPVIFLLELLARELKKK</sequence>
<dbReference type="PANTHER" id="PTHR30514:SF1">
    <property type="entry name" value="HTH-TYPE TRANSCRIPTIONAL REGULATOR HEXR-RELATED"/>
    <property type="match status" value="1"/>
</dbReference>
<comment type="caution">
    <text evidence="6">The sequence shown here is derived from an EMBL/GenBank/DDBJ whole genome shotgun (WGS) entry which is preliminary data.</text>
</comment>
<dbReference type="InterPro" id="IPR047640">
    <property type="entry name" value="RpiR-like"/>
</dbReference>
<dbReference type="InterPro" id="IPR009057">
    <property type="entry name" value="Homeodomain-like_sf"/>
</dbReference>
<dbReference type="Pfam" id="PF01380">
    <property type="entry name" value="SIS"/>
    <property type="match status" value="1"/>
</dbReference>
<dbReference type="PANTHER" id="PTHR30514">
    <property type="entry name" value="GLUCOKINASE"/>
    <property type="match status" value="1"/>
</dbReference>
<proteinExistence type="predicted"/>
<dbReference type="InterPro" id="IPR036388">
    <property type="entry name" value="WH-like_DNA-bd_sf"/>
</dbReference>
<evidence type="ECO:0000256" key="1">
    <source>
        <dbReference type="ARBA" id="ARBA00023015"/>
    </source>
</evidence>
<organism evidence="6 7">
    <name type="scientific">Oenococcus oeni</name>
    <name type="common">Leuconostoc oenos</name>
    <dbReference type="NCBI Taxonomy" id="1247"/>
    <lineage>
        <taxon>Bacteria</taxon>
        <taxon>Bacillati</taxon>
        <taxon>Bacillota</taxon>
        <taxon>Bacilli</taxon>
        <taxon>Lactobacillales</taxon>
        <taxon>Lactobacillaceae</taxon>
        <taxon>Oenococcus</taxon>
    </lineage>
</organism>
<dbReference type="AlphaFoldDB" id="A0A6N4A953"/>
<dbReference type="Proteomes" id="UP000181728">
    <property type="component" value="Unassembled WGS sequence"/>
</dbReference>
<protein>
    <submittedName>
        <fullName evidence="6">SIS domain-containing protein</fullName>
    </submittedName>
</protein>
<dbReference type="RefSeq" id="WP_032818738.1">
    <property type="nucleotide sequence ID" value="NZ_CP014324.1"/>
</dbReference>
<evidence type="ECO:0000256" key="2">
    <source>
        <dbReference type="ARBA" id="ARBA00023125"/>
    </source>
</evidence>
<dbReference type="GO" id="GO:0003700">
    <property type="term" value="F:DNA-binding transcription factor activity"/>
    <property type="evidence" value="ECO:0007669"/>
    <property type="project" value="InterPro"/>
</dbReference>
<dbReference type="PROSITE" id="PS51071">
    <property type="entry name" value="HTH_RPIR"/>
    <property type="match status" value="1"/>
</dbReference>
<dbReference type="InterPro" id="IPR000281">
    <property type="entry name" value="HTH_RpiR"/>
</dbReference>
<dbReference type="CDD" id="cd05013">
    <property type="entry name" value="SIS_RpiR"/>
    <property type="match status" value="1"/>
</dbReference>
<accession>A0A6N4A953</accession>
<feature type="domain" description="SIS" evidence="5">
    <location>
        <begin position="108"/>
        <end position="246"/>
    </location>
</feature>
<dbReference type="InterPro" id="IPR001347">
    <property type="entry name" value="SIS_dom"/>
</dbReference>
<name>A0A6N4A953_OENOE</name>
<dbReference type="InterPro" id="IPR035472">
    <property type="entry name" value="RpiR-like_SIS"/>
</dbReference>
<dbReference type="GO" id="GO:0003677">
    <property type="term" value="F:DNA binding"/>
    <property type="evidence" value="ECO:0007669"/>
    <property type="project" value="UniProtKB-KW"/>
</dbReference>
<evidence type="ECO:0000259" key="5">
    <source>
        <dbReference type="PROSITE" id="PS51464"/>
    </source>
</evidence>
<dbReference type="Pfam" id="PF01418">
    <property type="entry name" value="HTH_6"/>
    <property type="match status" value="1"/>
</dbReference>
<dbReference type="EMBL" id="MLOK01000017">
    <property type="protein sequence ID" value="OIM22049.1"/>
    <property type="molecule type" value="Genomic_DNA"/>
</dbReference>
<gene>
    <name evidence="6" type="ORF">ATX59_01165</name>
</gene>
<keyword evidence="3" id="KW-0804">Transcription</keyword>
<evidence type="ECO:0000313" key="6">
    <source>
        <dbReference type="EMBL" id="OIM22049.1"/>
    </source>
</evidence>
<feature type="domain" description="HTH rpiR-type" evidence="4">
    <location>
        <begin position="1"/>
        <end position="72"/>
    </location>
</feature>
<dbReference type="Gene3D" id="3.40.50.10490">
    <property type="entry name" value="Glucose-6-phosphate isomerase like protein, domain 1"/>
    <property type="match status" value="1"/>
</dbReference>
<dbReference type="PROSITE" id="PS51464">
    <property type="entry name" value="SIS"/>
    <property type="match status" value="1"/>
</dbReference>
<dbReference type="GO" id="GO:1901135">
    <property type="term" value="P:carbohydrate derivative metabolic process"/>
    <property type="evidence" value="ECO:0007669"/>
    <property type="project" value="InterPro"/>
</dbReference>
<dbReference type="InterPro" id="IPR046348">
    <property type="entry name" value="SIS_dom_sf"/>
</dbReference>
<evidence type="ECO:0000256" key="3">
    <source>
        <dbReference type="ARBA" id="ARBA00023163"/>
    </source>
</evidence>
<evidence type="ECO:0000313" key="7">
    <source>
        <dbReference type="Proteomes" id="UP000181728"/>
    </source>
</evidence>
<dbReference type="GO" id="GO:0097367">
    <property type="term" value="F:carbohydrate derivative binding"/>
    <property type="evidence" value="ECO:0007669"/>
    <property type="project" value="InterPro"/>
</dbReference>
<dbReference type="SUPFAM" id="SSF53697">
    <property type="entry name" value="SIS domain"/>
    <property type="match status" value="1"/>
</dbReference>
<keyword evidence="1" id="KW-0805">Transcription regulation</keyword>